<feature type="binding site" evidence="8">
    <location>
        <begin position="26"/>
        <end position="31"/>
    </location>
    <ligand>
        <name>ATP</name>
        <dbReference type="ChEBI" id="CHEBI:30616"/>
    </ligand>
</feature>
<keyword evidence="4 8" id="KW-0819">tRNA processing</keyword>
<comment type="function">
    <text evidence="8">Ligates lysine onto the cytidine present at position 34 of the AUA codon-specific tRNA(Ile) that contains the anticodon CAU, in an ATP-dependent manner. Cytidine is converted to lysidine, thus changing the amino acid specificity of the tRNA from methionine to isoleucine.</text>
</comment>
<dbReference type="SUPFAM" id="SSF52402">
    <property type="entry name" value="Adenine nucleotide alpha hydrolases-like"/>
    <property type="match status" value="1"/>
</dbReference>
<protein>
    <recommendedName>
        <fullName evidence="8">tRNA(Ile)-lysidine synthase</fullName>
        <ecNumber evidence="8">6.3.4.19</ecNumber>
    </recommendedName>
    <alternativeName>
        <fullName evidence="8">tRNA(Ile)-2-lysyl-cytidine synthase</fullName>
    </alternativeName>
    <alternativeName>
        <fullName evidence="8">tRNA(Ile)-lysidine synthetase</fullName>
    </alternativeName>
</protein>
<dbReference type="GO" id="GO:0006400">
    <property type="term" value="P:tRNA modification"/>
    <property type="evidence" value="ECO:0007669"/>
    <property type="project" value="UniProtKB-UniRule"/>
</dbReference>
<dbReference type="GO" id="GO:0005524">
    <property type="term" value="F:ATP binding"/>
    <property type="evidence" value="ECO:0007669"/>
    <property type="project" value="UniProtKB-UniRule"/>
</dbReference>
<evidence type="ECO:0000256" key="6">
    <source>
        <dbReference type="ARBA" id="ARBA00022840"/>
    </source>
</evidence>
<keyword evidence="2 8" id="KW-0963">Cytoplasm</keyword>
<accession>A0A9D2A751</accession>
<dbReference type="EMBL" id="DXCK01000110">
    <property type="protein sequence ID" value="HIZ02162.1"/>
    <property type="molecule type" value="Genomic_DNA"/>
</dbReference>
<dbReference type="Pfam" id="PF11734">
    <property type="entry name" value="TilS_C"/>
    <property type="match status" value="1"/>
</dbReference>
<dbReference type="PANTHER" id="PTHR43033:SF1">
    <property type="entry name" value="TRNA(ILE)-LYSIDINE SYNTHASE-RELATED"/>
    <property type="match status" value="1"/>
</dbReference>
<reference evidence="10" key="2">
    <citation type="submission" date="2021-04" db="EMBL/GenBank/DDBJ databases">
        <authorList>
            <person name="Gilroy R."/>
        </authorList>
    </citation>
    <scope>NUCLEOTIDE SEQUENCE</scope>
    <source>
        <strain evidence="10">ChiHjej12B11-24981</strain>
    </source>
</reference>
<name>A0A9D2A751_9BACE</name>
<dbReference type="GO" id="GO:0032267">
    <property type="term" value="F:tRNA(Ile)-lysidine synthase activity"/>
    <property type="evidence" value="ECO:0007669"/>
    <property type="project" value="UniProtKB-EC"/>
</dbReference>
<evidence type="ECO:0000259" key="9">
    <source>
        <dbReference type="SMART" id="SM00977"/>
    </source>
</evidence>
<dbReference type="Pfam" id="PF01171">
    <property type="entry name" value="ATP_bind_3"/>
    <property type="match status" value="1"/>
</dbReference>
<organism evidence="10 11">
    <name type="scientific">Candidatus Bacteroides merdipullorum</name>
    <dbReference type="NCBI Taxonomy" id="2838474"/>
    <lineage>
        <taxon>Bacteria</taxon>
        <taxon>Pseudomonadati</taxon>
        <taxon>Bacteroidota</taxon>
        <taxon>Bacteroidia</taxon>
        <taxon>Bacteroidales</taxon>
        <taxon>Bacteroidaceae</taxon>
        <taxon>Bacteroides</taxon>
    </lineage>
</organism>
<dbReference type="CDD" id="cd01992">
    <property type="entry name" value="TilS_N"/>
    <property type="match status" value="1"/>
</dbReference>
<comment type="subcellular location">
    <subcellularLocation>
        <location evidence="1 8">Cytoplasm</location>
    </subcellularLocation>
</comment>
<evidence type="ECO:0000256" key="3">
    <source>
        <dbReference type="ARBA" id="ARBA00022598"/>
    </source>
</evidence>
<gene>
    <name evidence="8 10" type="primary">tilS</name>
    <name evidence="10" type="ORF">H9819_07945</name>
</gene>
<proteinExistence type="inferred from homology"/>
<comment type="catalytic activity">
    <reaction evidence="7 8">
        <text>cytidine(34) in tRNA(Ile2) + L-lysine + ATP = lysidine(34) in tRNA(Ile2) + AMP + diphosphate + H(+)</text>
        <dbReference type="Rhea" id="RHEA:43744"/>
        <dbReference type="Rhea" id="RHEA-COMP:10625"/>
        <dbReference type="Rhea" id="RHEA-COMP:10670"/>
        <dbReference type="ChEBI" id="CHEBI:15378"/>
        <dbReference type="ChEBI" id="CHEBI:30616"/>
        <dbReference type="ChEBI" id="CHEBI:32551"/>
        <dbReference type="ChEBI" id="CHEBI:33019"/>
        <dbReference type="ChEBI" id="CHEBI:82748"/>
        <dbReference type="ChEBI" id="CHEBI:83665"/>
        <dbReference type="ChEBI" id="CHEBI:456215"/>
        <dbReference type="EC" id="6.3.4.19"/>
    </reaction>
</comment>
<dbReference type="SUPFAM" id="SSF56037">
    <property type="entry name" value="PheT/TilS domain"/>
    <property type="match status" value="1"/>
</dbReference>
<feature type="domain" description="Lysidine-tRNA(Ile) synthetase C-terminal" evidence="9">
    <location>
        <begin position="348"/>
        <end position="420"/>
    </location>
</feature>
<evidence type="ECO:0000256" key="8">
    <source>
        <dbReference type="HAMAP-Rule" id="MF_01161"/>
    </source>
</evidence>
<dbReference type="GO" id="GO:0005737">
    <property type="term" value="C:cytoplasm"/>
    <property type="evidence" value="ECO:0007669"/>
    <property type="project" value="UniProtKB-SubCell"/>
</dbReference>
<evidence type="ECO:0000256" key="5">
    <source>
        <dbReference type="ARBA" id="ARBA00022741"/>
    </source>
</evidence>
<sequence>MKKKVATYIAQQQLIEPGSKVLVALSGGADSVALLRILISLGYVCEAAHCNFCLRGTESERDETFVRQLCQEQNVPLHVIHFDTTGEASRKHISIEMAARELRYTWFEQVRQACGATAIAVAHHRDDSAETFLLNLLRGTGINGLQGIRPRNGYIVRPLLCLNRQEIISYLTTLKQNYVTDSSNLEDLYMRNKIRLHLLPMMQQITPAAKENLLKTAAHLADAALLYQQAVNEGRKRILLDGGRAIDIKALLHEPAPNTLLFEVLHPLGFNESQIENICQALHGQPGKKFNAGKWIVVKDRDKLLIEEQQKNVPPVLDIQTYNYTPGFNIPHDKHSAAFDADKLLYPLSLRLWQQGDTFVPFGMKGRKKVSDYLTDRKLSLAQKERQWVLCCGEDIIWLVGERSDNRFRVSNATQRITIVTLHKPNENNPV</sequence>
<dbReference type="EC" id="6.3.4.19" evidence="8"/>
<dbReference type="Proteomes" id="UP000824023">
    <property type="component" value="Unassembled WGS sequence"/>
</dbReference>
<dbReference type="AlphaFoldDB" id="A0A9D2A751"/>
<reference evidence="10" key="1">
    <citation type="journal article" date="2021" name="PeerJ">
        <title>Extensive microbial diversity within the chicken gut microbiome revealed by metagenomics and culture.</title>
        <authorList>
            <person name="Gilroy R."/>
            <person name="Ravi A."/>
            <person name="Getino M."/>
            <person name="Pursley I."/>
            <person name="Horton D.L."/>
            <person name="Alikhan N.F."/>
            <person name="Baker D."/>
            <person name="Gharbi K."/>
            <person name="Hall N."/>
            <person name="Watson M."/>
            <person name="Adriaenssens E.M."/>
            <person name="Foster-Nyarko E."/>
            <person name="Jarju S."/>
            <person name="Secka A."/>
            <person name="Antonio M."/>
            <person name="Oren A."/>
            <person name="Chaudhuri R.R."/>
            <person name="La Ragione R."/>
            <person name="Hildebrand F."/>
            <person name="Pallen M.J."/>
        </authorList>
    </citation>
    <scope>NUCLEOTIDE SEQUENCE</scope>
    <source>
        <strain evidence="10">ChiHjej12B11-24981</strain>
    </source>
</reference>
<evidence type="ECO:0000256" key="2">
    <source>
        <dbReference type="ARBA" id="ARBA00022490"/>
    </source>
</evidence>
<evidence type="ECO:0000256" key="1">
    <source>
        <dbReference type="ARBA" id="ARBA00004496"/>
    </source>
</evidence>
<dbReference type="InterPro" id="IPR011063">
    <property type="entry name" value="TilS/TtcA_N"/>
</dbReference>
<dbReference type="Gene3D" id="3.40.50.620">
    <property type="entry name" value="HUPs"/>
    <property type="match status" value="1"/>
</dbReference>
<keyword evidence="6 8" id="KW-0067">ATP-binding</keyword>
<dbReference type="NCBIfam" id="TIGR02432">
    <property type="entry name" value="lysidine_TilS_N"/>
    <property type="match status" value="1"/>
</dbReference>
<dbReference type="InterPro" id="IPR012796">
    <property type="entry name" value="Lysidine-tRNA-synth_C"/>
</dbReference>
<dbReference type="SMART" id="SM00977">
    <property type="entry name" value="TilS_C"/>
    <property type="match status" value="1"/>
</dbReference>
<evidence type="ECO:0000313" key="11">
    <source>
        <dbReference type="Proteomes" id="UP000824023"/>
    </source>
</evidence>
<evidence type="ECO:0000256" key="7">
    <source>
        <dbReference type="ARBA" id="ARBA00048539"/>
    </source>
</evidence>
<dbReference type="NCBIfam" id="TIGR02433">
    <property type="entry name" value="lysidine_TilS_C"/>
    <property type="match status" value="1"/>
</dbReference>
<dbReference type="InterPro" id="IPR014729">
    <property type="entry name" value="Rossmann-like_a/b/a_fold"/>
</dbReference>
<dbReference type="PANTHER" id="PTHR43033">
    <property type="entry name" value="TRNA(ILE)-LYSIDINE SYNTHASE-RELATED"/>
    <property type="match status" value="1"/>
</dbReference>
<dbReference type="InterPro" id="IPR012094">
    <property type="entry name" value="tRNA_Ile_lys_synt"/>
</dbReference>
<comment type="caution">
    <text evidence="10">The sequence shown here is derived from an EMBL/GenBank/DDBJ whole genome shotgun (WGS) entry which is preliminary data.</text>
</comment>
<keyword evidence="5 8" id="KW-0547">Nucleotide-binding</keyword>
<comment type="similarity">
    <text evidence="8">Belongs to the tRNA(Ile)-lysidine synthase family.</text>
</comment>
<evidence type="ECO:0000256" key="4">
    <source>
        <dbReference type="ARBA" id="ARBA00022694"/>
    </source>
</evidence>
<dbReference type="HAMAP" id="MF_01161">
    <property type="entry name" value="tRNA_Ile_lys_synt"/>
    <property type="match status" value="1"/>
</dbReference>
<evidence type="ECO:0000313" key="10">
    <source>
        <dbReference type="EMBL" id="HIZ02162.1"/>
    </source>
</evidence>
<keyword evidence="3 8" id="KW-0436">Ligase</keyword>
<comment type="domain">
    <text evidence="8">The N-terminal region contains the highly conserved SGGXDS motif, predicted to be a P-loop motif involved in ATP binding.</text>
</comment>
<dbReference type="InterPro" id="IPR012795">
    <property type="entry name" value="tRNA_Ile_lys_synt_N"/>
</dbReference>